<keyword evidence="2" id="KW-1185">Reference proteome</keyword>
<sequence length="96" mass="11101">MNWKIEQAQQKLPELISAAVVEPQLIYNQDKLVAAVVEAQTFKEFLAWQQQHRQPSLADAFAQLRQLCAAENYTLEVPPRTDRLNPFFDNCRDISL</sequence>
<dbReference type="OrthoDB" id="8819837at2"/>
<evidence type="ECO:0000313" key="1">
    <source>
        <dbReference type="EMBL" id="EDX71988.1"/>
    </source>
</evidence>
<proteinExistence type="predicted"/>
<dbReference type="RefSeq" id="WP_006105149.1">
    <property type="nucleotide sequence ID" value="NZ_DS989868.1"/>
</dbReference>
<dbReference type="eggNOG" id="COG2161">
    <property type="taxonomic scope" value="Bacteria"/>
</dbReference>
<dbReference type="AlphaFoldDB" id="B4W1G2"/>
<protein>
    <recommendedName>
        <fullName evidence="3">Prevent-host-death family protein</fullName>
    </recommendedName>
</protein>
<reference evidence="1 2" key="1">
    <citation type="submission" date="2008-07" db="EMBL/GenBank/DDBJ databases">
        <authorList>
            <person name="Tandeau de Marsac N."/>
            <person name="Ferriera S."/>
            <person name="Johnson J."/>
            <person name="Kravitz S."/>
            <person name="Beeson K."/>
            <person name="Sutton G."/>
            <person name="Rogers Y.-H."/>
            <person name="Friedman R."/>
            <person name="Frazier M."/>
            <person name="Venter J.C."/>
        </authorList>
    </citation>
    <scope>NUCLEOTIDE SEQUENCE [LARGE SCALE GENOMIC DNA]</scope>
    <source>
        <strain evidence="1 2">PCC 7420</strain>
    </source>
</reference>
<evidence type="ECO:0008006" key="3">
    <source>
        <dbReference type="Google" id="ProtNLM"/>
    </source>
</evidence>
<dbReference type="HOGENOM" id="CLU_182794_0_0_3"/>
<dbReference type="STRING" id="118168.MC7420_5132"/>
<dbReference type="EMBL" id="DS989868">
    <property type="protein sequence ID" value="EDX71988.1"/>
    <property type="molecule type" value="Genomic_DNA"/>
</dbReference>
<name>B4W1G2_9CYAN</name>
<gene>
    <name evidence="1" type="ORF">MC7420_5132</name>
</gene>
<accession>B4W1G2</accession>
<dbReference type="Proteomes" id="UP000003835">
    <property type="component" value="Unassembled WGS sequence"/>
</dbReference>
<organism evidence="1 2">
    <name type="scientific">Coleofasciculus chthonoplastes PCC 7420</name>
    <dbReference type="NCBI Taxonomy" id="118168"/>
    <lineage>
        <taxon>Bacteria</taxon>
        <taxon>Bacillati</taxon>
        <taxon>Cyanobacteriota</taxon>
        <taxon>Cyanophyceae</taxon>
        <taxon>Coleofasciculales</taxon>
        <taxon>Coleofasciculaceae</taxon>
        <taxon>Coleofasciculus</taxon>
    </lineage>
</organism>
<evidence type="ECO:0000313" key="2">
    <source>
        <dbReference type="Proteomes" id="UP000003835"/>
    </source>
</evidence>
<dbReference type="Gene3D" id="3.40.1620.10">
    <property type="entry name" value="YefM-like domain"/>
    <property type="match status" value="1"/>
</dbReference>